<keyword evidence="2" id="KW-1133">Transmembrane helix</keyword>
<organism evidence="3 4">
    <name type="scientific">Crenothrix polyspora</name>
    <dbReference type="NCBI Taxonomy" id="360316"/>
    <lineage>
        <taxon>Bacteria</taxon>
        <taxon>Pseudomonadati</taxon>
        <taxon>Pseudomonadota</taxon>
        <taxon>Gammaproteobacteria</taxon>
        <taxon>Methylococcales</taxon>
        <taxon>Crenotrichaceae</taxon>
        <taxon>Crenothrix</taxon>
    </lineage>
</organism>
<feature type="transmembrane region" description="Helical" evidence="2">
    <location>
        <begin position="57"/>
        <end position="75"/>
    </location>
</feature>
<protein>
    <submittedName>
        <fullName evidence="3">Uncharacterized protein</fullName>
    </submittedName>
</protein>
<proteinExistence type="predicted"/>
<gene>
    <name evidence="3" type="ORF">CRENPOLYSF1_170032</name>
</gene>
<keyword evidence="4" id="KW-1185">Reference proteome</keyword>
<evidence type="ECO:0000313" key="3">
    <source>
        <dbReference type="EMBL" id="SJM90977.1"/>
    </source>
</evidence>
<name>A0A1R4H471_9GAMM</name>
<keyword evidence="2" id="KW-0812">Transmembrane</keyword>
<evidence type="ECO:0000256" key="2">
    <source>
        <dbReference type="SAM" id="Phobius"/>
    </source>
</evidence>
<evidence type="ECO:0000256" key="1">
    <source>
        <dbReference type="SAM" id="MobiDB-lite"/>
    </source>
</evidence>
<feature type="compositionally biased region" description="Polar residues" evidence="1">
    <location>
        <begin position="29"/>
        <end position="40"/>
    </location>
</feature>
<feature type="transmembrane region" description="Helical" evidence="2">
    <location>
        <begin position="101"/>
        <end position="121"/>
    </location>
</feature>
<dbReference type="AlphaFoldDB" id="A0A1R4H471"/>
<feature type="region of interest" description="Disordered" evidence="1">
    <location>
        <begin position="23"/>
        <end position="42"/>
    </location>
</feature>
<keyword evidence="2" id="KW-0472">Membrane</keyword>
<feature type="transmembrane region" description="Helical" evidence="2">
    <location>
        <begin position="133"/>
        <end position="153"/>
    </location>
</feature>
<accession>A0A1R4H471</accession>
<dbReference type="EMBL" id="FUKI01000079">
    <property type="protein sequence ID" value="SJM90977.1"/>
    <property type="molecule type" value="Genomic_DNA"/>
</dbReference>
<feature type="transmembrane region" description="Helical" evidence="2">
    <location>
        <begin position="173"/>
        <end position="194"/>
    </location>
</feature>
<evidence type="ECO:0000313" key="4">
    <source>
        <dbReference type="Proteomes" id="UP000195667"/>
    </source>
</evidence>
<dbReference type="Proteomes" id="UP000195667">
    <property type="component" value="Unassembled WGS sequence"/>
</dbReference>
<reference evidence="4" key="1">
    <citation type="submission" date="2017-02" db="EMBL/GenBank/DDBJ databases">
        <authorList>
            <person name="Daims H."/>
        </authorList>
    </citation>
    <scope>NUCLEOTIDE SEQUENCE [LARGE SCALE GENOMIC DNA]</scope>
</reference>
<sequence>MDLDGDRRTGGRPDYQAVQEMTADRHNTPQHNPHTNQAGNTGDCISRAHSGLSWWRLGRFFATTALVSFVLNGIWEMAQMPAYVETAGYSWTRTLGFCTRAAVGDVGIILGIYAAGVLAAGDLVWGFRGRWNIYATVAVFGLAYAALVEHAALAAGRWSYTERMPIVSMLGAGLWPLLQMTLLPPITFLFARWWTGRSATKGSL</sequence>